<keyword evidence="10" id="KW-1185">Reference proteome</keyword>
<dbReference type="EMBL" id="CM010718">
    <property type="protein sequence ID" value="RZC59836.1"/>
    <property type="molecule type" value="Genomic_DNA"/>
</dbReference>
<sequence>MLAAIKMEVMIPSMDSHDEGCLAIEFHMLTVSSQLVRPDWPAEEAPVIAKQLSDVILSSGMINLKELSLISGKAACHGLHTWTYTVWAEMAHFSMLHYFQQLLRSLVGNKTVQEPLNKERRKLTLSCTLTQEEQSIMETLVTVLLHSSSRLITLFKPGGSFLASTSGCIRLAKDRVKELHQILNKAISDMGVDGKKSRQKSSLDI</sequence>
<keyword evidence="4" id="KW-0963">Cytoplasm</keyword>
<dbReference type="GO" id="GO:0035925">
    <property type="term" value="F:mRNA 3'-UTR AU-rich region binding"/>
    <property type="evidence" value="ECO:0007669"/>
    <property type="project" value="TreeGrafter"/>
</dbReference>
<dbReference type="Gene3D" id="3.30.230.70">
    <property type="entry name" value="GHMP Kinase, N-terminal domain"/>
    <property type="match status" value="2"/>
</dbReference>
<dbReference type="GO" id="GO:0071028">
    <property type="term" value="P:nuclear mRNA surveillance"/>
    <property type="evidence" value="ECO:0007669"/>
    <property type="project" value="TreeGrafter"/>
</dbReference>
<evidence type="ECO:0000256" key="8">
    <source>
        <dbReference type="ARBA" id="ARBA00023242"/>
    </source>
</evidence>
<dbReference type="PANTHER" id="PTHR11097:SF9">
    <property type="entry name" value="EXOSOME COMPLEX COMPONENT RRP43"/>
    <property type="match status" value="1"/>
</dbReference>
<evidence type="ECO:0000256" key="1">
    <source>
        <dbReference type="ARBA" id="ARBA00004496"/>
    </source>
</evidence>
<dbReference type="SUPFAM" id="SSF55666">
    <property type="entry name" value="Ribonuclease PH domain 2-like"/>
    <property type="match status" value="1"/>
</dbReference>
<dbReference type="GO" id="GO:0034475">
    <property type="term" value="P:U4 snRNA 3'-end processing"/>
    <property type="evidence" value="ECO:0007669"/>
    <property type="project" value="TreeGrafter"/>
</dbReference>
<dbReference type="GO" id="GO:0005730">
    <property type="term" value="C:nucleolus"/>
    <property type="evidence" value="ECO:0007669"/>
    <property type="project" value="UniProtKB-SubCell"/>
</dbReference>
<protein>
    <submittedName>
        <fullName evidence="9">Uncharacterized protein</fullName>
    </submittedName>
</protein>
<dbReference type="AlphaFoldDB" id="A0A4Y7JH25"/>
<evidence type="ECO:0000256" key="3">
    <source>
        <dbReference type="ARBA" id="ARBA00006678"/>
    </source>
</evidence>
<dbReference type="STRING" id="3469.A0A4Y7JH25"/>
<keyword evidence="6" id="KW-0271">Exosome</keyword>
<evidence type="ECO:0000313" key="9">
    <source>
        <dbReference type="EMBL" id="RZC59836.1"/>
    </source>
</evidence>
<dbReference type="Gramene" id="RZC59836">
    <property type="protein sequence ID" value="RZC59836"/>
    <property type="gene ID" value="C5167_007147"/>
</dbReference>
<dbReference type="GO" id="GO:0000177">
    <property type="term" value="C:cytoplasmic exosome (RNase complex)"/>
    <property type="evidence" value="ECO:0007669"/>
    <property type="project" value="TreeGrafter"/>
</dbReference>
<dbReference type="InterPro" id="IPR050590">
    <property type="entry name" value="Exosome_comp_Rrp42_subfam"/>
</dbReference>
<dbReference type="GO" id="GO:0000176">
    <property type="term" value="C:nuclear exosome (RNase complex)"/>
    <property type="evidence" value="ECO:0007669"/>
    <property type="project" value="TreeGrafter"/>
</dbReference>
<evidence type="ECO:0000256" key="2">
    <source>
        <dbReference type="ARBA" id="ARBA00004604"/>
    </source>
</evidence>
<dbReference type="Proteomes" id="UP000316621">
    <property type="component" value="Chromosome 4"/>
</dbReference>
<evidence type="ECO:0000256" key="5">
    <source>
        <dbReference type="ARBA" id="ARBA00022552"/>
    </source>
</evidence>
<evidence type="ECO:0000256" key="4">
    <source>
        <dbReference type="ARBA" id="ARBA00022490"/>
    </source>
</evidence>
<proteinExistence type="inferred from homology"/>
<evidence type="ECO:0000256" key="6">
    <source>
        <dbReference type="ARBA" id="ARBA00022835"/>
    </source>
</evidence>
<keyword evidence="8" id="KW-0539">Nucleus</keyword>
<keyword evidence="7" id="KW-0694">RNA-binding</keyword>
<evidence type="ECO:0000256" key="7">
    <source>
        <dbReference type="ARBA" id="ARBA00022884"/>
    </source>
</evidence>
<dbReference type="InterPro" id="IPR020568">
    <property type="entry name" value="Ribosomal_Su5_D2-typ_SF"/>
</dbReference>
<dbReference type="InterPro" id="IPR036345">
    <property type="entry name" value="ExoRNase_PH_dom2_sf"/>
</dbReference>
<accession>A0A4Y7JH25</accession>
<evidence type="ECO:0000313" key="10">
    <source>
        <dbReference type="Proteomes" id="UP000316621"/>
    </source>
</evidence>
<dbReference type="InterPro" id="IPR027408">
    <property type="entry name" value="PNPase/RNase_PH_dom_sf"/>
</dbReference>
<reference evidence="9 10" key="1">
    <citation type="journal article" date="2018" name="Science">
        <title>The opium poppy genome and morphinan production.</title>
        <authorList>
            <person name="Guo L."/>
            <person name="Winzer T."/>
            <person name="Yang X."/>
            <person name="Li Y."/>
            <person name="Ning Z."/>
            <person name="He Z."/>
            <person name="Teodor R."/>
            <person name="Lu Y."/>
            <person name="Bowser T.A."/>
            <person name="Graham I.A."/>
            <person name="Ye K."/>
        </authorList>
    </citation>
    <scope>NUCLEOTIDE SEQUENCE [LARGE SCALE GENOMIC DNA]</scope>
    <source>
        <strain evidence="10">cv. HN1</strain>
        <tissue evidence="9">Leaves</tissue>
    </source>
</reference>
<dbReference type="GO" id="GO:0071035">
    <property type="term" value="P:nuclear polyadenylation-dependent rRNA catabolic process"/>
    <property type="evidence" value="ECO:0007669"/>
    <property type="project" value="TreeGrafter"/>
</dbReference>
<organism evidence="9 10">
    <name type="scientific">Papaver somniferum</name>
    <name type="common">Opium poppy</name>
    <dbReference type="NCBI Taxonomy" id="3469"/>
    <lineage>
        <taxon>Eukaryota</taxon>
        <taxon>Viridiplantae</taxon>
        <taxon>Streptophyta</taxon>
        <taxon>Embryophyta</taxon>
        <taxon>Tracheophyta</taxon>
        <taxon>Spermatophyta</taxon>
        <taxon>Magnoliopsida</taxon>
        <taxon>Ranunculales</taxon>
        <taxon>Papaveraceae</taxon>
        <taxon>Papaveroideae</taxon>
        <taxon>Papaver</taxon>
    </lineage>
</organism>
<dbReference type="GO" id="GO:0016075">
    <property type="term" value="P:rRNA catabolic process"/>
    <property type="evidence" value="ECO:0007669"/>
    <property type="project" value="TreeGrafter"/>
</dbReference>
<name>A0A4Y7JH25_PAPSO</name>
<comment type="subcellular location">
    <subcellularLocation>
        <location evidence="1">Cytoplasm</location>
    </subcellularLocation>
    <subcellularLocation>
        <location evidence="2">Nucleus</location>
        <location evidence="2">Nucleolus</location>
    </subcellularLocation>
</comment>
<keyword evidence="5" id="KW-0698">rRNA processing</keyword>
<comment type="similarity">
    <text evidence="3">Belongs to the RNase PH family.</text>
</comment>
<dbReference type="OMA" id="EVNISEX"/>
<dbReference type="GO" id="GO:0034476">
    <property type="term" value="P:U5 snRNA 3'-end processing"/>
    <property type="evidence" value="ECO:0007669"/>
    <property type="project" value="TreeGrafter"/>
</dbReference>
<dbReference type="SUPFAM" id="SSF54211">
    <property type="entry name" value="Ribosomal protein S5 domain 2-like"/>
    <property type="match status" value="1"/>
</dbReference>
<gene>
    <name evidence="9" type="ORF">C5167_007147</name>
</gene>
<dbReference type="PANTHER" id="PTHR11097">
    <property type="entry name" value="EXOSOME COMPLEX EXONUCLEASE RIBOSOMAL RNA PROCESSING PROTEIN"/>
    <property type="match status" value="1"/>
</dbReference>
<dbReference type="GO" id="GO:0034473">
    <property type="term" value="P:U1 snRNA 3'-end processing"/>
    <property type="evidence" value="ECO:0007669"/>
    <property type="project" value="TreeGrafter"/>
</dbReference>
<dbReference type="GO" id="GO:0000467">
    <property type="term" value="P:exonucleolytic trimming to generate mature 3'-end of 5.8S rRNA from tricistronic rRNA transcript (SSU-rRNA, 5.8S rRNA, LSU-rRNA)"/>
    <property type="evidence" value="ECO:0007669"/>
    <property type="project" value="TreeGrafter"/>
</dbReference>
<dbReference type="GO" id="GO:0071038">
    <property type="term" value="P:TRAMP-dependent tRNA surveillance pathway"/>
    <property type="evidence" value="ECO:0007669"/>
    <property type="project" value="TreeGrafter"/>
</dbReference>